<evidence type="ECO:0000256" key="1">
    <source>
        <dbReference type="SAM" id="Phobius"/>
    </source>
</evidence>
<proteinExistence type="predicted"/>
<gene>
    <name evidence="2" type="ORF">DSCO28_42800</name>
</gene>
<feature type="transmembrane region" description="Helical" evidence="1">
    <location>
        <begin position="118"/>
        <end position="139"/>
    </location>
</feature>
<dbReference type="RefSeq" id="WP_155323858.1">
    <property type="nucleotide sequence ID" value="NZ_AP021876.1"/>
</dbReference>
<evidence type="ECO:0000313" key="3">
    <source>
        <dbReference type="Proteomes" id="UP000425960"/>
    </source>
</evidence>
<keyword evidence="1" id="KW-0472">Membrane</keyword>
<organism evidence="2 3">
    <name type="scientific">Desulfosarcina ovata subsp. sediminis</name>
    <dbReference type="NCBI Taxonomy" id="885957"/>
    <lineage>
        <taxon>Bacteria</taxon>
        <taxon>Pseudomonadati</taxon>
        <taxon>Thermodesulfobacteriota</taxon>
        <taxon>Desulfobacteria</taxon>
        <taxon>Desulfobacterales</taxon>
        <taxon>Desulfosarcinaceae</taxon>
        <taxon>Desulfosarcina</taxon>
    </lineage>
</organism>
<name>A0A5K7ZU64_9BACT</name>
<dbReference type="KEGG" id="dov:DSCO28_42800"/>
<dbReference type="AlphaFoldDB" id="A0A5K7ZU64"/>
<dbReference type="Proteomes" id="UP000425960">
    <property type="component" value="Chromosome"/>
</dbReference>
<keyword evidence="1" id="KW-0812">Transmembrane</keyword>
<keyword evidence="1" id="KW-1133">Transmembrane helix</keyword>
<feature type="transmembrane region" description="Helical" evidence="1">
    <location>
        <begin position="192"/>
        <end position="213"/>
    </location>
</feature>
<feature type="transmembrane region" description="Helical" evidence="1">
    <location>
        <begin position="159"/>
        <end position="180"/>
    </location>
</feature>
<feature type="transmembrane region" description="Helical" evidence="1">
    <location>
        <begin position="30"/>
        <end position="49"/>
    </location>
</feature>
<evidence type="ECO:0000313" key="2">
    <source>
        <dbReference type="EMBL" id="BBO83714.1"/>
    </source>
</evidence>
<dbReference type="EMBL" id="AP021876">
    <property type="protein sequence ID" value="BBO83714.1"/>
    <property type="molecule type" value="Genomic_DNA"/>
</dbReference>
<reference evidence="2 3" key="1">
    <citation type="submission" date="2019-11" db="EMBL/GenBank/DDBJ databases">
        <title>Comparative genomics of hydrocarbon-degrading Desulfosarcina strains.</title>
        <authorList>
            <person name="Watanabe M."/>
            <person name="Kojima H."/>
            <person name="Fukui M."/>
        </authorList>
    </citation>
    <scope>NUCLEOTIDE SEQUENCE [LARGE SCALE GENOMIC DNA]</scope>
    <source>
        <strain evidence="2 3">28bB2T</strain>
    </source>
</reference>
<feature type="transmembrane region" description="Helical" evidence="1">
    <location>
        <begin position="89"/>
        <end position="106"/>
    </location>
</feature>
<accession>A0A5K7ZU64</accession>
<protein>
    <submittedName>
        <fullName evidence="2">C-type cytochrome biogenesis protein CcsB</fullName>
    </submittedName>
</protein>
<sequence length="248" mass="27251">MFTTGSLACLVAAAGGYGMALVFYLRRWPYAGRAALAIAFVLQGLYLLGRGWLGGVFVPNPIFEGPFLLPWSIALIILIRSLVDPDAPIAVTLMLVIGLTLFSIFYPQGMIPPSPKKLNIWALFFFTSESMAHALFYIGAGVATMSLFGKTPADGHLTWIVWGFIAYTIAQVTGAVWCFLGWGNTFSWGARHLGSAAIWTFFAACLHMKFIPAWNRKNALVTIVGAMLVFFISYGNYLREMRFPRVGG</sequence>
<feature type="transmembrane region" description="Helical" evidence="1">
    <location>
        <begin position="61"/>
        <end position="83"/>
    </location>
</feature>
<feature type="transmembrane region" description="Helical" evidence="1">
    <location>
        <begin position="219"/>
        <end position="238"/>
    </location>
</feature>